<name>A0A4Y8S877_9SPHI</name>
<organism evidence="2 3">
    <name type="scientific">Mucilaginibacter psychrotolerans</name>
    <dbReference type="NCBI Taxonomy" id="1524096"/>
    <lineage>
        <taxon>Bacteria</taxon>
        <taxon>Pseudomonadati</taxon>
        <taxon>Bacteroidota</taxon>
        <taxon>Sphingobacteriia</taxon>
        <taxon>Sphingobacteriales</taxon>
        <taxon>Sphingobacteriaceae</taxon>
        <taxon>Mucilaginibacter</taxon>
    </lineage>
</organism>
<protein>
    <submittedName>
        <fullName evidence="2">DinB family protein</fullName>
    </submittedName>
</protein>
<accession>A0A4Y8S877</accession>
<reference evidence="2 3" key="1">
    <citation type="journal article" date="2017" name="Int. J. Syst. Evol. Microbiol.">
        <title>Mucilaginibacterpsychrotolerans sp. nov., isolated from peatlands.</title>
        <authorList>
            <person name="Deng Y."/>
            <person name="Shen L."/>
            <person name="Xu B."/>
            <person name="Liu Y."/>
            <person name="Gu Z."/>
            <person name="Liu H."/>
            <person name="Zhou Y."/>
        </authorList>
    </citation>
    <scope>NUCLEOTIDE SEQUENCE [LARGE SCALE GENOMIC DNA]</scope>
    <source>
        <strain evidence="2 3">NH7-4</strain>
    </source>
</reference>
<dbReference type="Gene3D" id="1.20.120.450">
    <property type="entry name" value="dinb family like domain"/>
    <property type="match status" value="1"/>
</dbReference>
<dbReference type="Proteomes" id="UP000297540">
    <property type="component" value="Unassembled WGS sequence"/>
</dbReference>
<dbReference type="InterPro" id="IPR024775">
    <property type="entry name" value="DinB-like"/>
</dbReference>
<proteinExistence type="predicted"/>
<dbReference type="OrthoDB" id="1495892at2"/>
<comment type="caution">
    <text evidence="2">The sequence shown here is derived from an EMBL/GenBank/DDBJ whole genome shotgun (WGS) entry which is preliminary data.</text>
</comment>
<dbReference type="SUPFAM" id="SSF109854">
    <property type="entry name" value="DinB/YfiT-like putative metalloenzymes"/>
    <property type="match status" value="1"/>
</dbReference>
<sequence length="173" mass="19606">MNIAKERRAIEAALDSYREQLDSFTGEAFAATPSIGGWSLSEVYDHILKASLSSSIALERCTHNNCPPTKKGMNLWGYYVMLTGRFPFSKVKMPESVAAKMAPRKIEIEEAKNLLIKVRKRVESTAALVPDAPASARWEHPRLGMLNAAQWFRFIRVHLQHHLKQLERIKASM</sequence>
<dbReference type="RefSeq" id="WP_133233725.1">
    <property type="nucleotide sequence ID" value="NZ_SOZE01000023.1"/>
</dbReference>
<feature type="domain" description="DinB-like" evidence="1">
    <location>
        <begin position="10"/>
        <end position="166"/>
    </location>
</feature>
<dbReference type="InterPro" id="IPR034660">
    <property type="entry name" value="DinB/YfiT-like"/>
</dbReference>
<evidence type="ECO:0000313" key="2">
    <source>
        <dbReference type="EMBL" id="TFF35209.1"/>
    </source>
</evidence>
<evidence type="ECO:0000259" key="1">
    <source>
        <dbReference type="Pfam" id="PF12867"/>
    </source>
</evidence>
<dbReference type="AlphaFoldDB" id="A0A4Y8S877"/>
<dbReference type="EMBL" id="SOZE01000023">
    <property type="protein sequence ID" value="TFF35209.1"/>
    <property type="molecule type" value="Genomic_DNA"/>
</dbReference>
<keyword evidence="3" id="KW-1185">Reference proteome</keyword>
<evidence type="ECO:0000313" key="3">
    <source>
        <dbReference type="Proteomes" id="UP000297540"/>
    </source>
</evidence>
<dbReference type="Pfam" id="PF12867">
    <property type="entry name" value="DinB_2"/>
    <property type="match status" value="1"/>
</dbReference>
<gene>
    <name evidence="2" type="ORF">E2R66_19790</name>
</gene>